<evidence type="ECO:0000313" key="1">
    <source>
        <dbReference type="EMBL" id="MCI4391440.1"/>
    </source>
</evidence>
<comment type="caution">
    <text evidence="1">The sequence shown here is derived from an EMBL/GenBank/DDBJ whole genome shotgun (WGS) entry which is preliminary data.</text>
</comment>
<sequence>MSGSARSCDARGSGLRGSTADPHHATRPASLIHFHILVSENHEHCGGRSGSHDTMKRSLQVLPNQLLSILLILSVPEKLVSFAEELPPSWTPRSLVSMLHSPNPPGWWKGSSTGGQPTFTGPNVPVSALALTQLLIPHLDHTTTVKTSFGPSPMPSIESRDHPFRTGFQNPVGPESNRTSSRSITGPSMVWNSSTISGNLAIKPSYISRRPGSRMNQPGMVSRKQKVSTESDSNVAPAAEGLQRTEYSRLRSTNDLEHVRSTDNTQGMSVEEPTNPSYPYSSVMSSWLSIPAMALEKSLRQHAHSIKQRDTASLPESPTGTVPVSPSQLQPTTLPTYFSLSTTAHLETNDVTFPTSTVATVDSSSAKTLGGTNTPVNVTSDAFSSQSSVTDTGTSSINGSLVTSLNIPPLLNDSSASEPLSRTNVSRLPTTPRGPWGSGNQSGPDLDSPEKHATICLTKMDIVWVVLAISVPVSSCSVLLTVCCMRKKKKSTSHENNLSYWNNTITMDYFNRHAVELPREILPLETVDERETCLPPNGDYSDSGVVLVNPFCQETLFINRDKASDI</sequence>
<name>A0ACC5XLK4_PANGG</name>
<proteinExistence type="predicted"/>
<keyword evidence="2" id="KW-1185">Reference proteome</keyword>
<protein>
    <submittedName>
        <fullName evidence="1">Uncharacterized protein</fullName>
    </submittedName>
</protein>
<dbReference type="EMBL" id="CM040475">
    <property type="protein sequence ID" value="MCI4391440.1"/>
    <property type="molecule type" value="Genomic_DNA"/>
</dbReference>
<organism evidence="1 2">
    <name type="scientific">Pangasianodon gigas</name>
    <name type="common">Mekong giant catfish</name>
    <name type="synonym">Pangasius gigas</name>
    <dbReference type="NCBI Taxonomy" id="30993"/>
    <lineage>
        <taxon>Eukaryota</taxon>
        <taxon>Metazoa</taxon>
        <taxon>Chordata</taxon>
        <taxon>Craniata</taxon>
        <taxon>Vertebrata</taxon>
        <taxon>Euteleostomi</taxon>
        <taxon>Actinopterygii</taxon>
        <taxon>Neopterygii</taxon>
        <taxon>Teleostei</taxon>
        <taxon>Ostariophysi</taxon>
        <taxon>Siluriformes</taxon>
        <taxon>Pangasiidae</taxon>
        <taxon>Pangasianodon</taxon>
    </lineage>
</organism>
<gene>
    <name evidence="1" type="ORF">PGIGA_G00134330</name>
</gene>
<reference evidence="1 2" key="1">
    <citation type="journal article" date="2022" name="bioRxiv">
        <title>An ancient truncated duplication of the anti-Mullerian hormone receptor type 2 gene is a potential conserved master sex determinant in the Pangasiidae catfish family.</title>
        <authorList>
            <person name="Wen M."/>
            <person name="Pan Q."/>
            <person name="Jouanno E."/>
            <person name="Montfort J."/>
            <person name="Zahm M."/>
            <person name="Cabau C."/>
            <person name="Klopp C."/>
            <person name="Iampietro C."/>
            <person name="Roques C."/>
            <person name="Bouchez O."/>
            <person name="Castinel A."/>
            <person name="Donnadieu C."/>
            <person name="Parrinello H."/>
            <person name="Poncet C."/>
            <person name="Belmonte E."/>
            <person name="Gautier V."/>
            <person name="Avarre J.-C."/>
            <person name="Dugue R."/>
            <person name="Gustiano R."/>
            <person name="Ha T.T.T."/>
            <person name="Campet M."/>
            <person name="Sriphairoj K."/>
            <person name="Ribolli J."/>
            <person name="de Almeida F.L."/>
            <person name="Desvignes T."/>
            <person name="Postlethwait J.H."/>
            <person name="Bucao C.F."/>
            <person name="Robinson-Rechavi M."/>
            <person name="Bobe J."/>
            <person name="Herpin A."/>
            <person name="Guiguen Y."/>
        </authorList>
    </citation>
    <scope>NUCLEOTIDE SEQUENCE [LARGE SCALE GENOMIC DNA]</scope>
    <source>
        <strain evidence="1">YG-Dec2019</strain>
    </source>
</reference>
<dbReference type="Proteomes" id="UP000829447">
    <property type="component" value="Linkage Group LG22"/>
</dbReference>
<accession>A0ACC5XLK4</accession>
<evidence type="ECO:0000313" key="2">
    <source>
        <dbReference type="Proteomes" id="UP000829447"/>
    </source>
</evidence>